<evidence type="ECO:0000313" key="1">
    <source>
        <dbReference type="EMBL" id="EGJ34798.1"/>
    </source>
</evidence>
<dbReference type="EMBL" id="GL890827">
    <property type="protein sequence ID" value="EGJ34798.1"/>
    <property type="molecule type" value="Genomic_DNA"/>
</dbReference>
<name>F4XKW6_9CYAN</name>
<protein>
    <submittedName>
        <fullName evidence="1">Uncharacterized protein</fullName>
    </submittedName>
</protein>
<proteinExistence type="predicted"/>
<accession>F4XKW6</accession>
<dbReference type="HOGENOM" id="CLU_3218744_0_0_3"/>
<keyword evidence="2" id="KW-1185">Reference proteome</keyword>
<reference evidence="2" key="1">
    <citation type="journal article" date="2011" name="Proc. Natl. Acad. Sci. U.S.A.">
        <title>Genomic insights into the physiology and ecology of the marine filamentous cyanobacterium Lyngbya majuscula.</title>
        <authorList>
            <person name="Jones A.C."/>
            <person name="Monroe E.A."/>
            <person name="Podell S."/>
            <person name="Hess W.R."/>
            <person name="Klages S."/>
            <person name="Esquenazi E."/>
            <person name="Niessen S."/>
            <person name="Hoover H."/>
            <person name="Rothmann M."/>
            <person name="Lasken R.S."/>
            <person name="Yates J.R.III."/>
            <person name="Reinhardt R."/>
            <person name="Kube M."/>
            <person name="Burkart M.D."/>
            <person name="Allen E.E."/>
            <person name="Dorrestein P.C."/>
            <person name="Gerwick W.H."/>
            <person name="Gerwick L."/>
        </authorList>
    </citation>
    <scope>NUCLEOTIDE SEQUENCE [LARGE SCALE GENOMIC DNA]</scope>
    <source>
        <strain evidence="2">3L</strain>
    </source>
</reference>
<gene>
    <name evidence="1" type="ORF">LYNGBM3L_12480</name>
</gene>
<dbReference type="AlphaFoldDB" id="F4XKW6"/>
<organism evidence="1 2">
    <name type="scientific">Moorena producens 3L</name>
    <dbReference type="NCBI Taxonomy" id="489825"/>
    <lineage>
        <taxon>Bacteria</taxon>
        <taxon>Bacillati</taxon>
        <taxon>Cyanobacteriota</taxon>
        <taxon>Cyanophyceae</taxon>
        <taxon>Coleofasciculales</taxon>
        <taxon>Coleofasciculaceae</taxon>
        <taxon>Moorena</taxon>
    </lineage>
</organism>
<evidence type="ECO:0000313" key="2">
    <source>
        <dbReference type="Proteomes" id="UP000003959"/>
    </source>
</evidence>
<dbReference type="Proteomes" id="UP000003959">
    <property type="component" value="Unassembled WGS sequence"/>
</dbReference>
<sequence length="44" mass="5100">MSPLGNSKFKIQNSRIKFRTNFELINSGYKPPGELKIQNSKFKI</sequence>